<dbReference type="InterPro" id="IPR011008">
    <property type="entry name" value="Dimeric_a/b-barrel"/>
</dbReference>
<dbReference type="AlphaFoldDB" id="A0A919KRL0"/>
<keyword evidence="1" id="KW-0560">Oxidoreductase</keyword>
<dbReference type="SUPFAM" id="SSF54909">
    <property type="entry name" value="Dimeric alpha+beta barrel"/>
    <property type="match status" value="1"/>
</dbReference>
<dbReference type="RefSeq" id="WP_189928967.1">
    <property type="nucleotide sequence ID" value="NZ_BNCD01000001.1"/>
</dbReference>
<accession>A0A919KRL0</accession>
<organism evidence="1 2">
    <name type="scientific">Streptomyces sulfonofaciens</name>
    <dbReference type="NCBI Taxonomy" id="68272"/>
    <lineage>
        <taxon>Bacteria</taxon>
        <taxon>Bacillati</taxon>
        <taxon>Actinomycetota</taxon>
        <taxon>Actinomycetes</taxon>
        <taxon>Kitasatosporales</taxon>
        <taxon>Streptomycetaceae</taxon>
        <taxon>Streptomyces</taxon>
    </lineage>
</organism>
<keyword evidence="2" id="KW-1185">Reference proteome</keyword>
<keyword evidence="1" id="KW-0503">Monooxygenase</keyword>
<gene>
    <name evidence="1" type="ORF">GCM10018793_02650</name>
</gene>
<comment type="caution">
    <text evidence="1">The sequence shown here is derived from an EMBL/GenBank/DDBJ whole genome shotgun (WGS) entry which is preliminary data.</text>
</comment>
<name>A0A919KRL0_9ACTN</name>
<dbReference type="Gene3D" id="3.30.70.100">
    <property type="match status" value="2"/>
</dbReference>
<sequence length="231" mass="25383">MEHGRGAVPDMSRPEAGVTLLSEWVAVAGRQRRAADAVVGSWALGRWPAGLLSRSCLLDADGPWVAQLSQWADDDAARAYTAVSEPRLARGVTEAVPGTEWTGTVPYLRCRSRQFGLRRIPGCIVLVGREFETPDTVRARRWVDAMFALPASDPPPGLISTHFHVSVDGARVLNYVEWTSHDEHRAAASQAPDAGAVHPSFREIETWPGLRRTTVRRFTPHRHTSGPSRHG</sequence>
<evidence type="ECO:0000313" key="1">
    <source>
        <dbReference type="EMBL" id="GHH69732.1"/>
    </source>
</evidence>
<dbReference type="GO" id="GO:0004497">
    <property type="term" value="F:monooxygenase activity"/>
    <property type="evidence" value="ECO:0007669"/>
    <property type="project" value="UniProtKB-KW"/>
</dbReference>
<protein>
    <submittedName>
        <fullName evidence="1">Antibiotic biosynthesis monooxygenase</fullName>
    </submittedName>
</protein>
<proteinExistence type="predicted"/>
<dbReference type="EMBL" id="BNCD01000001">
    <property type="protein sequence ID" value="GHH69732.1"/>
    <property type="molecule type" value="Genomic_DNA"/>
</dbReference>
<reference evidence="1" key="2">
    <citation type="submission" date="2020-09" db="EMBL/GenBank/DDBJ databases">
        <authorList>
            <person name="Sun Q."/>
            <person name="Ohkuma M."/>
        </authorList>
    </citation>
    <scope>NUCLEOTIDE SEQUENCE</scope>
    <source>
        <strain evidence="1">JCM 5069</strain>
    </source>
</reference>
<dbReference type="Proteomes" id="UP000603708">
    <property type="component" value="Unassembled WGS sequence"/>
</dbReference>
<reference evidence="1" key="1">
    <citation type="journal article" date="2014" name="Int. J. Syst. Evol. Microbiol.">
        <title>Complete genome sequence of Corynebacterium casei LMG S-19264T (=DSM 44701T), isolated from a smear-ripened cheese.</title>
        <authorList>
            <consortium name="US DOE Joint Genome Institute (JGI-PGF)"/>
            <person name="Walter F."/>
            <person name="Albersmeier A."/>
            <person name="Kalinowski J."/>
            <person name="Ruckert C."/>
        </authorList>
    </citation>
    <scope>NUCLEOTIDE SEQUENCE</scope>
    <source>
        <strain evidence="1">JCM 5069</strain>
    </source>
</reference>
<evidence type="ECO:0000313" key="2">
    <source>
        <dbReference type="Proteomes" id="UP000603708"/>
    </source>
</evidence>